<sequence>MAPRVVGLAAAVLGVAAVTFVAPSTSGARRLRTPVAQPAASFGTSAESNSLYGICSAVGGVALLAAGAAVIRRAESKELTIEAIPRPEDLLDSPKFPMFEGGTGGYMSRSTRERHAITWTSKEQIKFEMPTGGYAIMNKGENLCYFRKKEQCIALGKQLRKMKIENYKIYRLKKDGTVIFMHPADGVFPEKVNKGRVQVNGRPFTIRSNPQQSELKWTKYHMKSYEADPLTTLFIKARCMAFVDVPNLFALPQPNMDELVPVEEVDKYTKQEYTTRLMEALKRVQDDRKEKEAKSPSWHVHRVFHNIVMAPRVVGLAAAVLGVAAVTFVAPSTSGARRLRTPVAQPAASFGTSAESNSLYGICSAVGGVALLAAGAAVIRRAESKELTIEAIPRPEDLLDSPKFPMFEGGTGGYMSRSTRERHAITWTSKEQIKFEMPTGGYAIMNKGENLCYFRKKEQCIALGKQLRKMKIENYKIYRLKKDGTVIFMHPADGVFPEKVNKGRVQVNGRPFTIRSNPQQSELKWTKYHMKSYEADPLTTLFIKARCMAFVDVPNLFALPQPNMDELVPVEEVDKYTKQEYTTRLMEALKRVQDDRKEKEAKSL</sequence>
<accession>A0A9P1GGC6</accession>
<gene>
    <name evidence="5" type="ORF">C1SCF055_LOCUS37574</name>
</gene>
<evidence type="ECO:0000256" key="3">
    <source>
        <dbReference type="ARBA" id="ARBA00022836"/>
    </source>
</evidence>
<dbReference type="Gene3D" id="3.30.1470.10">
    <property type="entry name" value="Photosystem I PsaD, reaction center subunit II"/>
    <property type="match status" value="2"/>
</dbReference>
<dbReference type="Proteomes" id="UP001152797">
    <property type="component" value="Unassembled WGS sequence"/>
</dbReference>
<evidence type="ECO:0000313" key="7">
    <source>
        <dbReference type="EMBL" id="CAL4799832.1"/>
    </source>
</evidence>
<dbReference type="EMBL" id="CAMXCT030005508">
    <property type="protein sequence ID" value="CAL4799832.1"/>
    <property type="molecule type" value="Genomic_DNA"/>
</dbReference>
<proteinExistence type="inferred from homology"/>
<feature type="transmembrane region" description="Helical" evidence="4">
    <location>
        <begin position="51"/>
        <end position="71"/>
    </location>
</feature>
<feature type="transmembrane region" description="Helical" evidence="4">
    <location>
        <begin position="359"/>
        <end position="379"/>
    </location>
</feature>
<keyword evidence="2" id="KW-0602">Photosynthesis</keyword>
<dbReference type="OrthoDB" id="420932at2759"/>
<keyword evidence="4" id="KW-0472">Membrane</keyword>
<dbReference type="GO" id="GO:0009538">
    <property type="term" value="C:photosystem I reaction center"/>
    <property type="evidence" value="ECO:0007669"/>
    <property type="project" value="InterPro"/>
</dbReference>
<keyword evidence="8" id="KW-1185">Reference proteome</keyword>
<evidence type="ECO:0000313" key="6">
    <source>
        <dbReference type="EMBL" id="CAL1165895.1"/>
    </source>
</evidence>
<evidence type="ECO:0000313" key="5">
    <source>
        <dbReference type="EMBL" id="CAI4012520.1"/>
    </source>
</evidence>
<evidence type="ECO:0000256" key="1">
    <source>
        <dbReference type="ARBA" id="ARBA00009926"/>
    </source>
</evidence>
<keyword evidence="4" id="KW-1133">Transmembrane helix</keyword>
<feature type="transmembrane region" description="Helical" evidence="4">
    <location>
        <begin position="309"/>
        <end position="330"/>
    </location>
</feature>
<dbReference type="Pfam" id="PF02531">
    <property type="entry name" value="PsaD"/>
    <property type="match status" value="2"/>
</dbReference>
<dbReference type="InterPro" id="IPR036579">
    <property type="entry name" value="PsaD_sf"/>
</dbReference>
<reference evidence="5" key="1">
    <citation type="submission" date="2022-10" db="EMBL/GenBank/DDBJ databases">
        <authorList>
            <person name="Chen Y."/>
            <person name="Dougan E. K."/>
            <person name="Chan C."/>
            <person name="Rhodes N."/>
            <person name="Thang M."/>
        </authorList>
    </citation>
    <scope>NUCLEOTIDE SEQUENCE</scope>
</reference>
<dbReference type="SUPFAM" id="SSF64234">
    <property type="entry name" value="Photosystem I subunit PsaD"/>
    <property type="match status" value="2"/>
</dbReference>
<keyword evidence="4" id="KW-0812">Transmembrane</keyword>
<organism evidence="5">
    <name type="scientific">Cladocopium goreaui</name>
    <dbReference type="NCBI Taxonomy" id="2562237"/>
    <lineage>
        <taxon>Eukaryota</taxon>
        <taxon>Sar</taxon>
        <taxon>Alveolata</taxon>
        <taxon>Dinophyceae</taxon>
        <taxon>Suessiales</taxon>
        <taxon>Symbiodiniaceae</taxon>
        <taxon>Cladocopium</taxon>
    </lineage>
</organism>
<dbReference type="GO" id="GO:0015979">
    <property type="term" value="P:photosynthesis"/>
    <property type="evidence" value="ECO:0007669"/>
    <property type="project" value="UniProtKB-KW"/>
</dbReference>
<dbReference type="PANTHER" id="PTHR31982:SF5">
    <property type="entry name" value="PHOTOSYSTEM I REACTION CENTER SUBUNIT II, CHLOROPLASTIC"/>
    <property type="match status" value="1"/>
</dbReference>
<name>A0A9P1GGC6_9DINO</name>
<dbReference type="EMBL" id="CAMXCT010005508">
    <property type="protein sequence ID" value="CAI4012520.1"/>
    <property type="molecule type" value="Genomic_DNA"/>
</dbReference>
<evidence type="ECO:0000256" key="4">
    <source>
        <dbReference type="SAM" id="Phobius"/>
    </source>
</evidence>
<comment type="similarity">
    <text evidence="1">Belongs to the PsaD family.</text>
</comment>
<dbReference type="EMBL" id="CAMXCT020005508">
    <property type="protein sequence ID" value="CAL1165895.1"/>
    <property type="molecule type" value="Genomic_DNA"/>
</dbReference>
<comment type="caution">
    <text evidence="5">The sequence shown here is derived from an EMBL/GenBank/DDBJ whole genome shotgun (WGS) entry which is preliminary data.</text>
</comment>
<dbReference type="AlphaFoldDB" id="A0A9P1GGC6"/>
<keyword evidence="3" id="KW-0603">Photosystem I</keyword>
<dbReference type="PANTHER" id="PTHR31982">
    <property type="entry name" value="PHOTOSYSTEM I REACTION CENTER SUBUNIT II-1, CHLOROPLASTIC-RELATED"/>
    <property type="match status" value="1"/>
</dbReference>
<evidence type="ECO:0000256" key="2">
    <source>
        <dbReference type="ARBA" id="ARBA00022531"/>
    </source>
</evidence>
<evidence type="ECO:0000313" key="8">
    <source>
        <dbReference type="Proteomes" id="UP001152797"/>
    </source>
</evidence>
<protein>
    <submittedName>
        <fullName evidence="7">Photosystem I reaction center subunit II</fullName>
    </submittedName>
</protein>
<dbReference type="InterPro" id="IPR003685">
    <property type="entry name" value="PsaD"/>
</dbReference>
<reference evidence="6" key="2">
    <citation type="submission" date="2024-04" db="EMBL/GenBank/DDBJ databases">
        <authorList>
            <person name="Chen Y."/>
            <person name="Shah S."/>
            <person name="Dougan E. K."/>
            <person name="Thang M."/>
            <person name="Chan C."/>
        </authorList>
    </citation>
    <scope>NUCLEOTIDE SEQUENCE [LARGE SCALE GENOMIC DNA]</scope>
</reference>